<reference evidence="1" key="2">
    <citation type="submission" date="2018-05" db="EMBL/GenBank/DDBJ databases">
        <title>OgluRS3 (Oryza glumaepatula Reference Sequence Version 3).</title>
        <authorList>
            <person name="Zhang J."/>
            <person name="Kudrna D."/>
            <person name="Lee S."/>
            <person name="Talag J."/>
            <person name="Welchert J."/>
            <person name="Wing R.A."/>
        </authorList>
    </citation>
    <scope>NUCLEOTIDE SEQUENCE [LARGE SCALE GENOMIC DNA]</scope>
</reference>
<dbReference type="AlphaFoldDB" id="A0A0D9ZTS8"/>
<accession>A0A0D9ZTS8</accession>
<evidence type="ECO:0000313" key="2">
    <source>
        <dbReference type="Proteomes" id="UP000026961"/>
    </source>
</evidence>
<organism evidence="1">
    <name type="scientific">Oryza glumipatula</name>
    <dbReference type="NCBI Taxonomy" id="40148"/>
    <lineage>
        <taxon>Eukaryota</taxon>
        <taxon>Viridiplantae</taxon>
        <taxon>Streptophyta</taxon>
        <taxon>Embryophyta</taxon>
        <taxon>Tracheophyta</taxon>
        <taxon>Spermatophyta</taxon>
        <taxon>Magnoliopsida</taxon>
        <taxon>Liliopsida</taxon>
        <taxon>Poales</taxon>
        <taxon>Poaceae</taxon>
        <taxon>BOP clade</taxon>
        <taxon>Oryzoideae</taxon>
        <taxon>Oryzeae</taxon>
        <taxon>Oryzinae</taxon>
        <taxon>Oryza</taxon>
    </lineage>
</organism>
<protein>
    <submittedName>
        <fullName evidence="1">Uncharacterized protein</fullName>
    </submittedName>
</protein>
<dbReference type="HOGENOM" id="CLU_1963105_0_0_1"/>
<reference evidence="1" key="1">
    <citation type="submission" date="2015-04" db="UniProtKB">
        <authorList>
            <consortium name="EnsemblPlants"/>
        </authorList>
    </citation>
    <scope>IDENTIFICATION</scope>
</reference>
<dbReference type="Pfam" id="PF03140">
    <property type="entry name" value="DUF247"/>
    <property type="match status" value="1"/>
</dbReference>
<dbReference type="Gramene" id="OGLUM05G02210.1">
    <property type="protein sequence ID" value="OGLUM05G02210.1"/>
    <property type="gene ID" value="OGLUM05G02210"/>
</dbReference>
<dbReference type="InterPro" id="IPR004158">
    <property type="entry name" value="DUF247_pln"/>
</dbReference>
<keyword evidence="2" id="KW-1185">Reference proteome</keyword>
<name>A0A0D9ZTS8_9ORYZ</name>
<evidence type="ECO:0000313" key="1">
    <source>
        <dbReference type="EnsemblPlants" id="OGLUM05G02210.1"/>
    </source>
</evidence>
<sequence length="148" mass="17233">MLRTYNKIHIMGNGDDTTIEMIFLDEAGQQRLPEVRVNVIHDDNDGGDLSPSALSFRWKTKKYRLWRVPEQVRAINKEEAYAPKFVSVGPYHCLHAAAGDRNRLRGEKLKRRYLHELLKDVEPDDHKHGGILQRCKSSLQEIVDDVRW</sequence>
<dbReference type="EnsemblPlants" id="OGLUM05G02210.1">
    <property type="protein sequence ID" value="OGLUM05G02210.1"/>
    <property type="gene ID" value="OGLUM05G02210"/>
</dbReference>
<proteinExistence type="predicted"/>
<dbReference type="Proteomes" id="UP000026961">
    <property type="component" value="Chromosome 5"/>
</dbReference>